<reference evidence="2" key="1">
    <citation type="journal article" date="2020" name="New Phytol.">
        <title>Comparative genomics reveals dynamic genome evolution in host specialist ectomycorrhizal fungi.</title>
        <authorList>
            <person name="Lofgren L.A."/>
            <person name="Nguyen N.H."/>
            <person name="Vilgalys R."/>
            <person name="Ruytinx J."/>
            <person name="Liao H.L."/>
            <person name="Branco S."/>
            <person name="Kuo A."/>
            <person name="LaButti K."/>
            <person name="Lipzen A."/>
            <person name="Andreopoulos W."/>
            <person name="Pangilinan J."/>
            <person name="Riley R."/>
            <person name="Hundley H."/>
            <person name="Na H."/>
            <person name="Barry K."/>
            <person name="Grigoriev I.V."/>
            <person name="Stajich J.E."/>
            <person name="Kennedy P.G."/>
        </authorList>
    </citation>
    <scope>NUCLEOTIDE SEQUENCE</scope>
    <source>
        <strain evidence="2">DOB743</strain>
    </source>
</reference>
<dbReference type="OrthoDB" id="2688056at2759"/>
<evidence type="ECO:0000313" key="3">
    <source>
        <dbReference type="Proteomes" id="UP000714275"/>
    </source>
</evidence>
<keyword evidence="3" id="KW-1185">Reference proteome</keyword>
<dbReference type="EMBL" id="JABBWD010000014">
    <property type="protein sequence ID" value="KAG1778721.1"/>
    <property type="molecule type" value="Genomic_DNA"/>
</dbReference>
<evidence type="ECO:0000256" key="1">
    <source>
        <dbReference type="SAM" id="SignalP"/>
    </source>
</evidence>
<evidence type="ECO:0000313" key="2">
    <source>
        <dbReference type="EMBL" id="KAG1778721.1"/>
    </source>
</evidence>
<organism evidence="2 3">
    <name type="scientific">Suillus placidus</name>
    <dbReference type="NCBI Taxonomy" id="48579"/>
    <lineage>
        <taxon>Eukaryota</taxon>
        <taxon>Fungi</taxon>
        <taxon>Dikarya</taxon>
        <taxon>Basidiomycota</taxon>
        <taxon>Agaricomycotina</taxon>
        <taxon>Agaricomycetes</taxon>
        <taxon>Agaricomycetidae</taxon>
        <taxon>Boletales</taxon>
        <taxon>Suillineae</taxon>
        <taxon>Suillaceae</taxon>
        <taxon>Suillus</taxon>
    </lineage>
</organism>
<feature type="chain" id="PRO_5040235828" evidence="1">
    <location>
        <begin position="19"/>
        <end position="92"/>
    </location>
</feature>
<name>A0A9P6ZZJ0_9AGAM</name>
<accession>A0A9P6ZZJ0</accession>
<dbReference type="Proteomes" id="UP000714275">
    <property type="component" value="Unassembled WGS sequence"/>
</dbReference>
<gene>
    <name evidence="2" type="ORF">EV702DRAFT_1091371</name>
</gene>
<feature type="signal peptide" evidence="1">
    <location>
        <begin position="1"/>
        <end position="18"/>
    </location>
</feature>
<protein>
    <submittedName>
        <fullName evidence="2">Uncharacterized protein</fullName>
    </submittedName>
</protein>
<keyword evidence="1" id="KW-0732">Signal</keyword>
<dbReference type="AlphaFoldDB" id="A0A9P6ZZJ0"/>
<comment type="caution">
    <text evidence="2">The sequence shown here is derived from an EMBL/GenBank/DDBJ whole genome shotgun (WGS) entry which is preliminary data.</text>
</comment>
<proteinExistence type="predicted"/>
<sequence length="92" mass="9824">MRLFFVLAVVAAFKLTVSMPAVSDDGECPIDCTWTACCPGYVCQAIVAVTFPVSMSSFHLTPWLTSVVGLYVILSAELHESCVSAFALVQCG</sequence>